<dbReference type="AlphaFoldDB" id="A7E6J5"/>
<dbReference type="HOGENOM" id="CLU_2997823_0_0_1"/>
<dbReference type="InParanoid" id="A7E6J5"/>
<dbReference type="RefSeq" id="XP_001598831.1">
    <property type="nucleotide sequence ID" value="XM_001598781.1"/>
</dbReference>
<dbReference type="KEGG" id="ssl:SS1G_00920"/>
<proteinExistence type="predicted"/>
<dbReference type="GeneID" id="5495134"/>
<keyword evidence="2" id="KW-1185">Reference proteome</keyword>
<dbReference type="Proteomes" id="UP000001312">
    <property type="component" value="Unassembled WGS sequence"/>
</dbReference>
<reference evidence="2" key="1">
    <citation type="journal article" date="2011" name="PLoS Genet.">
        <title>Genomic analysis of the necrotrophic fungal pathogens Sclerotinia sclerotiorum and Botrytis cinerea.</title>
        <authorList>
            <person name="Amselem J."/>
            <person name="Cuomo C.A."/>
            <person name="van Kan J.A."/>
            <person name="Viaud M."/>
            <person name="Benito E.P."/>
            <person name="Couloux A."/>
            <person name="Coutinho P.M."/>
            <person name="de Vries R.P."/>
            <person name="Dyer P.S."/>
            <person name="Fillinger S."/>
            <person name="Fournier E."/>
            <person name="Gout L."/>
            <person name="Hahn M."/>
            <person name="Kohn L."/>
            <person name="Lapalu N."/>
            <person name="Plummer K.M."/>
            <person name="Pradier J.M."/>
            <person name="Quevillon E."/>
            <person name="Sharon A."/>
            <person name="Simon A."/>
            <person name="ten Have A."/>
            <person name="Tudzynski B."/>
            <person name="Tudzynski P."/>
            <person name="Wincker P."/>
            <person name="Andrew M."/>
            <person name="Anthouard V."/>
            <person name="Beever R.E."/>
            <person name="Beffa R."/>
            <person name="Benoit I."/>
            <person name="Bouzid O."/>
            <person name="Brault B."/>
            <person name="Chen Z."/>
            <person name="Choquer M."/>
            <person name="Collemare J."/>
            <person name="Cotton P."/>
            <person name="Danchin E.G."/>
            <person name="Da Silva C."/>
            <person name="Gautier A."/>
            <person name="Giraud C."/>
            <person name="Giraud T."/>
            <person name="Gonzalez C."/>
            <person name="Grossetete S."/>
            <person name="Guldener U."/>
            <person name="Henrissat B."/>
            <person name="Howlett B.J."/>
            <person name="Kodira C."/>
            <person name="Kretschmer M."/>
            <person name="Lappartient A."/>
            <person name="Leroch M."/>
            <person name="Levis C."/>
            <person name="Mauceli E."/>
            <person name="Neuveglise C."/>
            <person name="Oeser B."/>
            <person name="Pearson M."/>
            <person name="Poulain J."/>
            <person name="Poussereau N."/>
            <person name="Quesneville H."/>
            <person name="Rascle C."/>
            <person name="Schumacher J."/>
            <person name="Segurens B."/>
            <person name="Sexton A."/>
            <person name="Silva E."/>
            <person name="Sirven C."/>
            <person name="Soanes D.M."/>
            <person name="Talbot N.J."/>
            <person name="Templeton M."/>
            <person name="Yandava C."/>
            <person name="Yarden O."/>
            <person name="Zeng Q."/>
            <person name="Rollins J.A."/>
            <person name="Lebrun M.H."/>
            <person name="Dickman M."/>
        </authorList>
    </citation>
    <scope>NUCLEOTIDE SEQUENCE [LARGE SCALE GENOMIC DNA]</scope>
    <source>
        <strain evidence="2">ATCC 18683 / 1980 / Ss-1</strain>
    </source>
</reference>
<accession>A7E6J5</accession>
<evidence type="ECO:0000313" key="2">
    <source>
        <dbReference type="Proteomes" id="UP000001312"/>
    </source>
</evidence>
<sequence length="57" mass="6361">MSNCQRSYGIPGLCFRSAELFFEGNTFYGGSTKGSYLFDSNLLPDFEFKCSCPGKIE</sequence>
<dbReference type="EMBL" id="CH476621">
    <property type="protein sequence ID" value="EDN91517.1"/>
    <property type="molecule type" value="Genomic_DNA"/>
</dbReference>
<name>A7E6J5_SCLS1</name>
<evidence type="ECO:0000313" key="1">
    <source>
        <dbReference type="EMBL" id="EDN91517.1"/>
    </source>
</evidence>
<gene>
    <name evidence="1" type="ORF">SS1G_00920</name>
</gene>
<organism evidence="1 2">
    <name type="scientific">Sclerotinia sclerotiorum (strain ATCC 18683 / 1980 / Ss-1)</name>
    <name type="common">White mold</name>
    <name type="synonym">Whetzelinia sclerotiorum</name>
    <dbReference type="NCBI Taxonomy" id="665079"/>
    <lineage>
        <taxon>Eukaryota</taxon>
        <taxon>Fungi</taxon>
        <taxon>Dikarya</taxon>
        <taxon>Ascomycota</taxon>
        <taxon>Pezizomycotina</taxon>
        <taxon>Leotiomycetes</taxon>
        <taxon>Helotiales</taxon>
        <taxon>Sclerotiniaceae</taxon>
        <taxon>Sclerotinia</taxon>
    </lineage>
</organism>
<protein>
    <submittedName>
        <fullName evidence="1">Uncharacterized protein</fullName>
    </submittedName>
</protein>